<dbReference type="PRINTS" id="PR00108">
    <property type="entry name" value="THYMDSNTHASE"/>
</dbReference>
<feature type="binding site" evidence="5">
    <location>
        <begin position="199"/>
        <end position="200"/>
    </location>
    <ligand>
        <name>dUMP</name>
        <dbReference type="ChEBI" id="CHEBI:246422"/>
        <note>ligand shared between dimeric partners</note>
    </ligand>
</feature>
<protein>
    <recommendedName>
        <fullName evidence="1 5">Thymidylate synthase</fullName>
        <shortName evidence="5">TS</shortName>
        <shortName evidence="5">TSase</shortName>
        <ecNumber evidence="1 5">2.1.1.45</ecNumber>
    </recommendedName>
</protein>
<dbReference type="Gene3D" id="3.30.572.10">
    <property type="entry name" value="Thymidylate synthase/dCMP hydroxymethylase domain"/>
    <property type="match status" value="1"/>
</dbReference>
<feature type="binding site" evidence="5">
    <location>
        <position position="248"/>
    </location>
    <ligand>
        <name>(6R)-5,10-methylene-5,6,7,8-tetrahydrofolate</name>
        <dbReference type="ChEBI" id="CHEBI:15636"/>
    </ligand>
</feature>
<keyword evidence="2 5" id="KW-0489">Methyltransferase</keyword>
<dbReference type="InterPro" id="IPR020940">
    <property type="entry name" value="Thymidylate_synthase_AS"/>
</dbReference>
<evidence type="ECO:0000256" key="6">
    <source>
        <dbReference type="PROSITE-ProRule" id="PRU10016"/>
    </source>
</evidence>
<evidence type="ECO:0000256" key="5">
    <source>
        <dbReference type="HAMAP-Rule" id="MF_00008"/>
    </source>
</evidence>
<dbReference type="InterPro" id="IPR036926">
    <property type="entry name" value="Thymidate_synth/dCMP_Mease_sf"/>
</dbReference>
<dbReference type="GO" id="GO:0006235">
    <property type="term" value="P:dTTP biosynthetic process"/>
    <property type="evidence" value="ECO:0007669"/>
    <property type="project" value="UniProtKB-UniRule"/>
</dbReference>
<dbReference type="PANTHER" id="PTHR11548">
    <property type="entry name" value="THYMIDYLATE SYNTHASE 1"/>
    <property type="match status" value="1"/>
</dbReference>
<keyword evidence="4 5" id="KW-0545">Nucleotide biosynthesis</keyword>
<comment type="pathway">
    <text evidence="5">Pyrimidine metabolism; dTTP biosynthesis.</text>
</comment>
<evidence type="ECO:0000256" key="2">
    <source>
        <dbReference type="ARBA" id="ARBA00022603"/>
    </source>
</evidence>
<evidence type="ECO:0000256" key="1">
    <source>
        <dbReference type="ARBA" id="ARBA00011947"/>
    </source>
</evidence>
<dbReference type="NCBIfam" id="TIGR03284">
    <property type="entry name" value="thym_sym"/>
    <property type="match status" value="1"/>
</dbReference>
<dbReference type="OrthoDB" id="9774633at2"/>
<dbReference type="CDD" id="cd00351">
    <property type="entry name" value="TS_Pyrimidine_HMase"/>
    <property type="match status" value="1"/>
</dbReference>
<dbReference type="PANTHER" id="PTHR11548:SF1">
    <property type="entry name" value="THYMIDYLATE SYNTHASE 1"/>
    <property type="match status" value="1"/>
</dbReference>
<comment type="catalytic activity">
    <reaction evidence="5">
        <text>dUMP + (6R)-5,10-methylene-5,6,7,8-tetrahydrofolate = 7,8-dihydrofolate + dTMP</text>
        <dbReference type="Rhea" id="RHEA:12104"/>
        <dbReference type="ChEBI" id="CHEBI:15636"/>
        <dbReference type="ChEBI" id="CHEBI:57451"/>
        <dbReference type="ChEBI" id="CHEBI:63528"/>
        <dbReference type="ChEBI" id="CHEBI:246422"/>
        <dbReference type="EC" id="2.1.1.45"/>
    </reaction>
</comment>
<dbReference type="InterPro" id="IPR023451">
    <property type="entry name" value="Thymidate_synth/dCMP_Mease_dom"/>
</dbReference>
<sequence>MSKADEIFIQMCNDILTNGTTTKGQAVRPHWPDGESAYTVKIFGQAHTYDLSKEFPLMTLRKTGIKTATDEVLWIYQKKSSNIKNLKGSIWDEWADEDGSIGKAYGWQIAAKYSYKGVTEEGIDRAFPTWNKEVEGSKVMYKYVPGPGIPSMEERLVPGTDAYERLSEPDIVFDRETGTAVMDQMNKVIYDLKINPFSRRIMTTTWNVSELSQMNLEPCAYSMTYNVTQDENDGKLVLNAVLNQRSQDMLAANNWNIVQYSSLVHMLAQVCDMKVGKLLHVIADCHIYDRHIPYIKELIGRTPLPAPTFHLNPEIKDFYDFTRNDVSVENYEVAGDQFKDIPIAI</sequence>
<comment type="similarity">
    <text evidence="5">Belongs to the thymidylate synthase family. Bacterial-type ThyA subfamily.</text>
</comment>
<dbReference type="Pfam" id="PF00303">
    <property type="entry name" value="Thymidylat_synt"/>
    <property type="match status" value="1"/>
</dbReference>
<dbReference type="GO" id="GO:0004799">
    <property type="term" value="F:thymidylate synthase activity"/>
    <property type="evidence" value="ECO:0007669"/>
    <property type="project" value="UniProtKB-UniRule"/>
</dbReference>
<organism evidence="8 9">
    <name type="scientific">Butyrivibrio fibrisolvens</name>
    <dbReference type="NCBI Taxonomy" id="831"/>
    <lineage>
        <taxon>Bacteria</taxon>
        <taxon>Bacillati</taxon>
        <taxon>Bacillota</taxon>
        <taxon>Clostridia</taxon>
        <taxon>Lachnospirales</taxon>
        <taxon>Lachnospiraceae</taxon>
        <taxon>Butyrivibrio</taxon>
    </lineage>
</organism>
<reference evidence="8 9" key="1">
    <citation type="submission" date="2016-10" db="EMBL/GenBank/DDBJ databases">
        <authorList>
            <person name="de Groot N.N."/>
        </authorList>
    </citation>
    <scope>NUCLEOTIDE SEQUENCE [LARGE SCALE GENOMIC DNA]</scope>
    <source>
        <strain evidence="8 9">AR40</strain>
    </source>
</reference>
<dbReference type="eggNOG" id="COG0207">
    <property type="taxonomic scope" value="Bacteria"/>
</dbReference>
<evidence type="ECO:0000313" key="9">
    <source>
        <dbReference type="Proteomes" id="UP000182584"/>
    </source>
</evidence>
<name>A0A1H9WZX2_BUTFI</name>
<dbReference type="GO" id="GO:0032259">
    <property type="term" value="P:methylation"/>
    <property type="evidence" value="ECO:0007669"/>
    <property type="project" value="UniProtKB-KW"/>
</dbReference>
<comment type="subcellular location">
    <subcellularLocation>
        <location evidence="5">Cytoplasm</location>
    </subcellularLocation>
</comment>
<dbReference type="RefSeq" id="WP_022759313.1">
    <property type="nucleotide sequence ID" value="NZ_FOGJ01000038.1"/>
</dbReference>
<feature type="binding site" description="in other chain" evidence="5">
    <location>
        <position position="256"/>
    </location>
    <ligand>
        <name>dUMP</name>
        <dbReference type="ChEBI" id="CHEBI:246422"/>
        <note>ligand shared between dimeric partners</note>
    </ligand>
</feature>
<evidence type="ECO:0000256" key="3">
    <source>
        <dbReference type="ARBA" id="ARBA00022679"/>
    </source>
</evidence>
<feature type="binding site" description="in other chain" evidence="5">
    <location>
        <begin position="245"/>
        <end position="248"/>
    </location>
    <ligand>
        <name>dUMP</name>
        <dbReference type="ChEBI" id="CHEBI:246422"/>
        <note>ligand shared between dimeric partners</note>
    </ligand>
</feature>
<comment type="function">
    <text evidence="5">Catalyzes the reductive methylation of 2'-deoxyuridine-5'-monophosphate (dUMP) to 2'-deoxythymidine-5'-monophosphate (dTMP) while utilizing 5,10-methylenetetrahydrofolate (mTHF) as the methyl donor and reductant in the reaction, yielding dihydrofolate (DHF) as a by-product. This enzymatic reaction provides an intracellular de novo source of dTMP, an essential precursor for DNA biosynthesis.</text>
</comment>
<dbReference type="GO" id="GO:0005829">
    <property type="term" value="C:cytosol"/>
    <property type="evidence" value="ECO:0007669"/>
    <property type="project" value="TreeGrafter"/>
</dbReference>
<dbReference type="Proteomes" id="UP000182584">
    <property type="component" value="Unassembled WGS sequence"/>
</dbReference>
<comment type="caution">
    <text evidence="5">Lacks conserved residue(s) required for the propagation of feature annotation.</text>
</comment>
<dbReference type="HAMAP" id="MF_00008">
    <property type="entry name" value="Thymidy_synth_bact"/>
    <property type="match status" value="1"/>
</dbReference>
<dbReference type="InterPro" id="IPR000398">
    <property type="entry name" value="Thymidylate_synthase"/>
</dbReference>
<feature type="active site" evidence="6">
    <location>
        <position position="219"/>
    </location>
</feature>
<feature type="active site" description="Nucleophile" evidence="5">
    <location>
        <position position="219"/>
    </location>
</feature>
<dbReference type="SUPFAM" id="SSF55831">
    <property type="entry name" value="Thymidylate synthase/dCMP hydroxymethylase"/>
    <property type="match status" value="1"/>
</dbReference>
<keyword evidence="5" id="KW-0963">Cytoplasm</keyword>
<feature type="domain" description="Thymidylate synthase/dCMP hydroxymethylase" evidence="7">
    <location>
        <begin position="7"/>
        <end position="334"/>
    </location>
</feature>
<accession>A0A1H9WZX2</accession>
<dbReference type="PROSITE" id="PS00091">
    <property type="entry name" value="THYMIDYLATE_SYNTHASE"/>
    <property type="match status" value="1"/>
</dbReference>
<evidence type="ECO:0000259" key="7">
    <source>
        <dbReference type="Pfam" id="PF00303"/>
    </source>
</evidence>
<proteinExistence type="inferred from homology"/>
<evidence type="ECO:0000256" key="4">
    <source>
        <dbReference type="ARBA" id="ARBA00022727"/>
    </source>
</evidence>
<comment type="subunit">
    <text evidence="5">Homodimer.</text>
</comment>
<dbReference type="UniPathway" id="UPA00575"/>
<dbReference type="GO" id="GO:0006231">
    <property type="term" value="P:dTMP biosynthetic process"/>
    <property type="evidence" value="ECO:0007669"/>
    <property type="project" value="UniProtKB-UniRule"/>
</dbReference>
<dbReference type="InterPro" id="IPR045097">
    <property type="entry name" value="Thymidate_synth/dCMP_Mease"/>
</dbReference>
<feature type="binding site" evidence="5">
    <location>
        <position position="344"/>
    </location>
    <ligand>
        <name>(6R)-5,10-methylene-5,6,7,8-tetrahydrofolate</name>
        <dbReference type="ChEBI" id="CHEBI:15636"/>
    </ligand>
</feature>
<dbReference type="EC" id="2.1.1.45" evidence="1 5"/>
<feature type="binding site" description="in other chain" evidence="5">
    <location>
        <begin position="286"/>
        <end position="288"/>
    </location>
    <ligand>
        <name>dUMP</name>
        <dbReference type="ChEBI" id="CHEBI:246422"/>
        <note>ligand shared between dimeric partners</note>
    </ligand>
</feature>
<dbReference type="EMBL" id="FOGJ01000038">
    <property type="protein sequence ID" value="SES39341.1"/>
    <property type="molecule type" value="Genomic_DNA"/>
</dbReference>
<keyword evidence="3 5" id="KW-0808">Transferase</keyword>
<gene>
    <name evidence="5" type="primary">thyA</name>
    <name evidence="8" type="ORF">SAMN04487884_1386</name>
</gene>
<evidence type="ECO:0000313" key="8">
    <source>
        <dbReference type="EMBL" id="SES39341.1"/>
    </source>
</evidence>
<dbReference type="AlphaFoldDB" id="A0A1H9WZX2"/>